<reference evidence="2 3" key="1">
    <citation type="submission" date="2016-11" db="EMBL/GenBank/DDBJ databases">
        <authorList>
            <person name="Jaros S."/>
            <person name="Januszkiewicz K."/>
            <person name="Wedrychowicz H."/>
        </authorList>
    </citation>
    <scope>NUCLEOTIDE SEQUENCE [LARGE SCALE GENOMIC DNA]</scope>
    <source>
        <strain evidence="2">NVI 5450</strain>
    </source>
</reference>
<dbReference type="PATRIC" id="fig|80854.5.peg.3690"/>
<dbReference type="PROSITE" id="PS51257">
    <property type="entry name" value="PROKAR_LIPOPROTEIN"/>
    <property type="match status" value="1"/>
</dbReference>
<evidence type="ECO:0000259" key="1">
    <source>
        <dbReference type="Pfam" id="PF13205"/>
    </source>
</evidence>
<dbReference type="STRING" id="80854.MVIS_3489"/>
<name>A0A090IFU3_9GAMM</name>
<evidence type="ECO:0000313" key="3">
    <source>
        <dbReference type="Proteomes" id="UP000183794"/>
    </source>
</evidence>
<accession>A0A090IFU3</accession>
<organism evidence="2 3">
    <name type="scientific">Moritella viscosa</name>
    <dbReference type="NCBI Taxonomy" id="80854"/>
    <lineage>
        <taxon>Bacteria</taxon>
        <taxon>Pseudomonadati</taxon>
        <taxon>Pseudomonadota</taxon>
        <taxon>Gammaproteobacteria</taxon>
        <taxon>Alteromonadales</taxon>
        <taxon>Moritellaceae</taxon>
        <taxon>Moritella</taxon>
    </lineage>
</organism>
<sequence>MKTVNSRFNYLFSSFVKSSLVASAVMLAGCGLEPQDNEKVEKPILTAEESRDELAKRRAKSLFDAHEFYSFPSNGQSDVAVNTSVLLSFSHPLDSFSAQDFSLIDSDGNVVEVTSVEVTEGSFATDSENPKTNGLAFKPTSALKAGEQYTVIYEISLINEGGDNKELIAERTAQDPLTFTTRLGKHSANFTLDTNGFYPTDDLPFTTFTSLRLRMTNEIDIKTLITGDSFKFQKIGSTEQVSGNLIAKGHYITFDPTVDLDVDATYELIVSSDVKDKVGNSFAGLEKTFTVLDSGDHAFKPMNVTLNNGYQESPYSGELINAVTIKSVLIGANDTTYVDSDLITELANLGNFDSSAPLVIRKGSILNSSNLTVKVGGEFPTGFDTGNIRMTNVSDATGYLINNTSSDHKYAPKQLHLFMDVAMTTDGYLENGKINGKANGGLSQNIMHLELMGTVRTEGPTMIIDAISEIDLKILGVDNAHAQVSFHMESYTEVETPPAAFDALSPVFHSTYPNVNTAHFSLGDNVTITYNEPLDLASLQNLILKDENGSAVETFISQDGASIIIDPTENLIPLTDYTVNGVIKDLAGNSTYVMQSFSTPNKEQGTEFEEHDEVTARYTAPMVEGMVPGYSCAFEDTDLGLDIAGRCAGGLTTDQKLNIFSLQEDRGIFVAFSQQMDEASIRLGEACNTGSFRVEIVEPNGSGNCIETVPGVLNYENKILTFSPSDNWQDQGSNVYRYSLISAEGETKGSVDCSMGEVLCSAQGYPLQTTLLKPDSHEDLGGPDMLMPFRAAPAGNLVFNPLMMPTTDTNRDYRWDEIKEEVVSGNFAKLSLLETGGALIRATVGCELDQTCSDDYAKTHISGFMPTEVGEYDIENNRIPVKIHAEQLISSNVNVAAMLGFFNIGLIESEVPTGTMIMRPKYSVVNGKTEVPTGYIIWNEEENRLNFKIDLDIYMDNPFMSVLGGLVTHNLHSYPLENVHLQGPLTFLDDGRMNIELSNLEQIKLDVVLNLSGFNSESGIARMTLAIAPGDMSLQQISQPMK</sequence>
<feature type="domain" description="SbsA Ig-like" evidence="1">
    <location>
        <begin position="505"/>
        <end position="599"/>
    </location>
</feature>
<dbReference type="AlphaFoldDB" id="A0A090IFU3"/>
<feature type="domain" description="SbsA Ig-like" evidence="1">
    <location>
        <begin position="206"/>
        <end position="289"/>
    </location>
</feature>
<dbReference type="HOGENOM" id="CLU_278074_0_0_6"/>
<dbReference type="OrthoDB" id="6716594at2"/>
<dbReference type="RefSeq" id="WP_045111500.1">
    <property type="nucleotide sequence ID" value="NZ_CAWRBC010000159.1"/>
</dbReference>
<protein>
    <recommendedName>
        <fullName evidence="1">SbsA Ig-like domain-containing protein</fullName>
    </recommendedName>
</protein>
<evidence type="ECO:0000313" key="2">
    <source>
        <dbReference type="EMBL" id="SGY96451.1"/>
    </source>
</evidence>
<dbReference type="KEGG" id="mvs:MVIS_3489"/>
<gene>
    <name evidence="2" type="ORF">NVI5450_1833</name>
</gene>
<dbReference type="InterPro" id="IPR014755">
    <property type="entry name" value="Cu-Rt/internalin_Ig-like"/>
</dbReference>
<dbReference type="EMBL" id="FPLD01000052">
    <property type="protein sequence ID" value="SGY96451.1"/>
    <property type="molecule type" value="Genomic_DNA"/>
</dbReference>
<feature type="domain" description="SbsA Ig-like" evidence="1">
    <location>
        <begin position="70"/>
        <end position="181"/>
    </location>
</feature>
<dbReference type="Gene3D" id="2.60.40.1220">
    <property type="match status" value="1"/>
</dbReference>
<proteinExistence type="predicted"/>
<dbReference type="InterPro" id="IPR032812">
    <property type="entry name" value="SbsA_Ig"/>
</dbReference>
<dbReference type="Proteomes" id="UP000183794">
    <property type="component" value="Unassembled WGS sequence"/>
</dbReference>
<dbReference type="Pfam" id="PF13205">
    <property type="entry name" value="Big_5"/>
    <property type="match status" value="3"/>
</dbReference>